<gene>
    <name evidence="3" type="ORF">HINF_LOCUS35700</name>
    <name evidence="2" type="ORF">HINF_LOCUS36091</name>
</gene>
<accession>A0AA86UE59</accession>
<dbReference type="GO" id="GO:0005634">
    <property type="term" value="C:nucleus"/>
    <property type="evidence" value="ECO:0007669"/>
    <property type="project" value="TreeGrafter"/>
</dbReference>
<protein>
    <submittedName>
        <fullName evidence="2">Uncharacterized protein</fullName>
    </submittedName>
</protein>
<feature type="region of interest" description="Disordered" evidence="1">
    <location>
        <begin position="651"/>
        <end position="817"/>
    </location>
</feature>
<keyword evidence="4" id="KW-1185">Reference proteome</keyword>
<reference evidence="2" key="1">
    <citation type="submission" date="2023-06" db="EMBL/GenBank/DDBJ databases">
        <authorList>
            <person name="Kurt Z."/>
        </authorList>
    </citation>
    <scope>NUCLEOTIDE SEQUENCE</scope>
</reference>
<feature type="compositionally biased region" description="Low complexity" evidence="1">
    <location>
        <begin position="756"/>
        <end position="766"/>
    </location>
</feature>
<dbReference type="Proteomes" id="UP001642409">
    <property type="component" value="Unassembled WGS sequence"/>
</dbReference>
<proteinExistence type="predicted"/>
<dbReference type="EMBL" id="CATOUU010000788">
    <property type="protein sequence ID" value="CAI9948446.1"/>
    <property type="molecule type" value="Genomic_DNA"/>
</dbReference>
<dbReference type="AlphaFoldDB" id="A0AA86UE59"/>
<feature type="compositionally biased region" description="Basic residues" evidence="1">
    <location>
        <begin position="784"/>
        <end position="794"/>
    </location>
</feature>
<reference evidence="3 4" key="2">
    <citation type="submission" date="2024-07" db="EMBL/GenBank/DDBJ databases">
        <authorList>
            <person name="Akdeniz Z."/>
        </authorList>
    </citation>
    <scope>NUCLEOTIDE SEQUENCE [LARGE SCALE GENOMIC DNA]</scope>
</reference>
<evidence type="ECO:0000313" key="4">
    <source>
        <dbReference type="Proteomes" id="UP001642409"/>
    </source>
</evidence>
<comment type="caution">
    <text evidence="2">The sequence shown here is derived from an EMBL/GenBank/DDBJ whole genome shotgun (WGS) entry which is preliminary data.</text>
</comment>
<dbReference type="EMBL" id="CAXDID020000129">
    <property type="protein sequence ID" value="CAL6034951.1"/>
    <property type="molecule type" value="Genomic_DNA"/>
</dbReference>
<dbReference type="GO" id="GO:0031625">
    <property type="term" value="F:ubiquitin protein ligase binding"/>
    <property type="evidence" value="ECO:0007669"/>
    <property type="project" value="TreeGrafter"/>
</dbReference>
<dbReference type="GO" id="GO:1990756">
    <property type="term" value="F:ubiquitin-like ligase-substrate adaptor activity"/>
    <property type="evidence" value="ECO:0007669"/>
    <property type="project" value="TreeGrafter"/>
</dbReference>
<dbReference type="PANTHER" id="PTHR13374:SF3">
    <property type="entry name" value="DET1 HOMOLOG"/>
    <property type="match status" value="1"/>
</dbReference>
<feature type="compositionally biased region" description="Low complexity" evidence="1">
    <location>
        <begin position="795"/>
        <end position="817"/>
    </location>
</feature>
<dbReference type="GO" id="GO:0016567">
    <property type="term" value="P:protein ubiquitination"/>
    <property type="evidence" value="ECO:0007669"/>
    <property type="project" value="TreeGrafter"/>
</dbReference>
<dbReference type="InterPro" id="IPR019138">
    <property type="entry name" value="De-etiolated_protein_1_Det1"/>
</dbReference>
<sequence length="876" mass="103513">MNIINDKVLIHILSKKQRFVRQKPVLKRIQPRHLMHVFKPHPDIDAFFCAENNKIRIFNANYDILSEHDVNLQIYANIQFNGETCYMQPQFKTCYVCKGIIYIHVFDTIYQVVDKKLQEAAKIPQFQIPHFTSMYSFGRCMFTLNDELYVSNARRQLLVLNNGKLKYVKDVFMDEEEYNEVMPTYYQLNNNVYMFDRKAVYAVKANLQLQKVCDIEMHEYFGFAIEGIIVLHTAKYDKVLFINMLTQQYKRVVNDWQIMADRWMSIYEDNGALFKLKQKRFKDYFGDDYKIQIDHAIYSYQKEQFTKFNSLKQLVDQFLFPVQDLLSDSDAEIVSANHAYLFSPVSQQSQSTFIKPYQLMHVLKLRPDLDIFIAVEDNFIHIFDSNYLLLDQIPVSFDFYAGKFTKNFNGGRLSVNQAAMFQVQLASGVIYFQAYEKLYKIVNRSVQFITTVPNTDNSSWFTPMIFALNDQLYCYDFNCDIYYLTNNQFKKKVVREQPFLFPSYFGKVLMYDQRGVSSIRGDFQKQLVCPLPELDDVALMHGVYVAHDQLCKQVYVIDMVTNKTAVSKNDFSLYKDNIFSVLEVGKSGLKLKDSKLIELFGPEHPKKVQEYYENFIMNQQQRFPIYNQTTEALIGFKVLFKYFNQRICDTPQTKKKKNTTPPKTPHKHQTNKNQHTTTNHKKQNQPKNNTNKNNKKTKKKTKKNKHKKTPQPTPQKQKHKKKTQHQKQNKPNTPQKKNPTKNQNQTQKTPPHHPQKTTNQQPTQHNTKQKTKKQNKNTTQTKNTNKKHHPKKKQTQTQKKPPNTTHTPQTPKKPQTTIRSKSYFWPSCVNEQFMNNLQLEIIYWNCHPHQKWQNILIYNYSHSKQEKAIPPPITVK</sequence>
<dbReference type="GO" id="GO:0032436">
    <property type="term" value="P:positive regulation of proteasomal ubiquitin-dependent protein catabolic process"/>
    <property type="evidence" value="ECO:0007669"/>
    <property type="project" value="TreeGrafter"/>
</dbReference>
<organism evidence="2">
    <name type="scientific">Hexamita inflata</name>
    <dbReference type="NCBI Taxonomy" id="28002"/>
    <lineage>
        <taxon>Eukaryota</taxon>
        <taxon>Metamonada</taxon>
        <taxon>Diplomonadida</taxon>
        <taxon>Hexamitidae</taxon>
        <taxon>Hexamitinae</taxon>
        <taxon>Hexamita</taxon>
    </lineage>
</organism>
<feature type="compositionally biased region" description="Basic residues" evidence="1">
    <location>
        <begin position="653"/>
        <end position="670"/>
    </location>
</feature>
<evidence type="ECO:0000313" key="2">
    <source>
        <dbReference type="EMBL" id="CAI9948446.1"/>
    </source>
</evidence>
<feature type="compositionally biased region" description="Low complexity" evidence="1">
    <location>
        <begin position="729"/>
        <end position="749"/>
    </location>
</feature>
<dbReference type="PANTHER" id="PTHR13374">
    <property type="entry name" value="DET1 HOMOLOG DE-ETIOLATED-1 HOMOLOG"/>
    <property type="match status" value="1"/>
</dbReference>
<evidence type="ECO:0000256" key="1">
    <source>
        <dbReference type="SAM" id="MobiDB-lite"/>
    </source>
</evidence>
<dbReference type="GO" id="GO:0031461">
    <property type="term" value="C:cullin-RING ubiquitin ligase complex"/>
    <property type="evidence" value="ECO:0007669"/>
    <property type="project" value="TreeGrafter"/>
</dbReference>
<feature type="compositionally biased region" description="Basic residues" evidence="1">
    <location>
        <begin position="716"/>
        <end position="728"/>
    </location>
</feature>
<name>A0AA86UE59_9EUKA</name>
<feature type="compositionally biased region" description="Basic residues" evidence="1">
    <location>
        <begin position="693"/>
        <end position="709"/>
    </location>
</feature>
<evidence type="ECO:0000313" key="3">
    <source>
        <dbReference type="EMBL" id="CAL6034951.1"/>
    </source>
</evidence>